<keyword evidence="2" id="KW-1185">Reference proteome</keyword>
<dbReference type="EMBL" id="JABSTQ010010923">
    <property type="protein sequence ID" value="KAG0416755.1"/>
    <property type="molecule type" value="Genomic_DNA"/>
</dbReference>
<accession>A0AC60PBR2</accession>
<comment type="caution">
    <text evidence="1">The sequence shown here is derived from an EMBL/GenBank/DDBJ whole genome shotgun (WGS) entry which is preliminary data.</text>
</comment>
<reference evidence="1 2" key="1">
    <citation type="journal article" date="2020" name="Cell">
        <title>Large-Scale Comparative Analyses of Tick Genomes Elucidate Their Genetic Diversity and Vector Capacities.</title>
        <authorList>
            <consortium name="Tick Genome and Microbiome Consortium (TIGMIC)"/>
            <person name="Jia N."/>
            <person name="Wang J."/>
            <person name="Shi W."/>
            <person name="Du L."/>
            <person name="Sun Y."/>
            <person name="Zhan W."/>
            <person name="Jiang J.F."/>
            <person name="Wang Q."/>
            <person name="Zhang B."/>
            <person name="Ji P."/>
            <person name="Bell-Sakyi L."/>
            <person name="Cui X.M."/>
            <person name="Yuan T.T."/>
            <person name="Jiang B.G."/>
            <person name="Yang W.F."/>
            <person name="Lam T.T."/>
            <person name="Chang Q.C."/>
            <person name="Ding S.J."/>
            <person name="Wang X.J."/>
            <person name="Zhu J.G."/>
            <person name="Ruan X.D."/>
            <person name="Zhao L."/>
            <person name="Wei J.T."/>
            <person name="Ye R.Z."/>
            <person name="Que T.C."/>
            <person name="Du C.H."/>
            <person name="Zhou Y.H."/>
            <person name="Cheng J.X."/>
            <person name="Dai P.F."/>
            <person name="Guo W.B."/>
            <person name="Han X.H."/>
            <person name="Huang E.J."/>
            <person name="Li L.F."/>
            <person name="Wei W."/>
            <person name="Gao Y.C."/>
            <person name="Liu J.Z."/>
            <person name="Shao H.Z."/>
            <person name="Wang X."/>
            <person name="Wang C.C."/>
            <person name="Yang T.C."/>
            <person name="Huo Q.B."/>
            <person name="Li W."/>
            <person name="Chen H.Y."/>
            <person name="Chen S.E."/>
            <person name="Zhou L.G."/>
            <person name="Ni X.B."/>
            <person name="Tian J.H."/>
            <person name="Sheng Y."/>
            <person name="Liu T."/>
            <person name="Pan Y.S."/>
            <person name="Xia L.Y."/>
            <person name="Li J."/>
            <person name="Zhao F."/>
            <person name="Cao W.C."/>
        </authorList>
    </citation>
    <scope>NUCLEOTIDE SEQUENCE [LARGE SCALE GENOMIC DNA]</scope>
    <source>
        <strain evidence="1">Iper-2018</strain>
    </source>
</reference>
<gene>
    <name evidence="1" type="ORF">HPB47_006161</name>
</gene>
<name>A0AC60PBR2_IXOPE</name>
<proteinExistence type="predicted"/>
<dbReference type="Proteomes" id="UP000805193">
    <property type="component" value="Unassembled WGS sequence"/>
</dbReference>
<evidence type="ECO:0000313" key="1">
    <source>
        <dbReference type="EMBL" id="KAG0416755.1"/>
    </source>
</evidence>
<evidence type="ECO:0000313" key="2">
    <source>
        <dbReference type="Proteomes" id="UP000805193"/>
    </source>
</evidence>
<organism evidence="1 2">
    <name type="scientific">Ixodes persulcatus</name>
    <name type="common">Taiga tick</name>
    <dbReference type="NCBI Taxonomy" id="34615"/>
    <lineage>
        <taxon>Eukaryota</taxon>
        <taxon>Metazoa</taxon>
        <taxon>Ecdysozoa</taxon>
        <taxon>Arthropoda</taxon>
        <taxon>Chelicerata</taxon>
        <taxon>Arachnida</taxon>
        <taxon>Acari</taxon>
        <taxon>Parasitiformes</taxon>
        <taxon>Ixodida</taxon>
        <taxon>Ixodoidea</taxon>
        <taxon>Ixodidae</taxon>
        <taxon>Ixodinae</taxon>
        <taxon>Ixodes</taxon>
    </lineage>
</organism>
<protein>
    <submittedName>
        <fullName evidence="1">Uncharacterized protein</fullName>
    </submittedName>
</protein>
<sequence>MRNFAEAPALSEIYLYYVDAKVQSDLQRDFPDAKVFRYVDDYLVLHSTISDSAAIESAFQRNFPGLKITKETPSPEGLQFLDLRIVLRSLLMLWCLATCSSGQREADFYSTVSRLSDLIDMEKHVKADLVRYVERLKVVQDSILNFVQDRQPYEELPSPSAVFDYLKHPVHAFHLIKRMTTGLGAIEAQINKARKFALDCLNISQVALNESFYDRAVEWAEQAIAKVADEEPPTVPKEELDAHHEAAVKQHDEVLSTKGATGYLWQTYGVSVENRTHRPTEFKTELFQEELPHDQEMQSYKRLCRGELLRTPKMDSKLRCRYYKGHRGSFTLHPIKLEEVNLKPYIVVMHDVIQDRDIEDLRAFAEPRLANYGTGGHFLTHPDYLGDMFDNATDPSEFEFHKKVGDRVATLMIYMSDVEEGGATVFPYLGVRLTPKQDRQPYDDLTSPSAISDYLKHPVHAFQLIKRMTAGLGNVEAQIRRTREFDPLVNIEAMREKRQLPWDEDFTGLATSLVTLQDTYALDLHELTKGHIHTEIPRNRTIPGRLPLTARDCVNLSQVALHHRFYYGAMKWAEQAIAKAADEEPPTIPKLQLDTHHELVINKVLRSTLFAPEIPR</sequence>